<gene>
    <name evidence="12" type="primary">lpxB</name>
    <name evidence="12" type="ORF">Q4481_08955</name>
</gene>
<comment type="similarity">
    <text evidence="2">Belongs to the LpxB family.</text>
</comment>
<keyword evidence="5" id="KW-0444">Lipid biosynthesis</keyword>
<evidence type="ECO:0000256" key="5">
    <source>
        <dbReference type="ARBA" id="ARBA00022516"/>
    </source>
</evidence>
<dbReference type="PANTHER" id="PTHR30372:SF4">
    <property type="entry name" value="LIPID-A-DISACCHARIDE SYNTHASE, MITOCHONDRIAL-RELATED"/>
    <property type="match status" value="1"/>
</dbReference>
<dbReference type="EMBL" id="JAUOZU010000006">
    <property type="protein sequence ID" value="MDO6964083.1"/>
    <property type="molecule type" value="Genomic_DNA"/>
</dbReference>
<evidence type="ECO:0000256" key="1">
    <source>
        <dbReference type="ARBA" id="ARBA00002056"/>
    </source>
</evidence>
<evidence type="ECO:0000256" key="10">
    <source>
        <dbReference type="ARBA" id="ARBA00048975"/>
    </source>
</evidence>
<dbReference type="Pfam" id="PF02684">
    <property type="entry name" value="LpxB"/>
    <property type="match status" value="1"/>
</dbReference>
<evidence type="ECO:0000256" key="2">
    <source>
        <dbReference type="ARBA" id="ARBA00007868"/>
    </source>
</evidence>
<sequence>MNAPLKIAVIAGESSGDLLGADLIRQMRQLSQKPLELIGVGGPGLMAEGLVSLFDFSELSIMGVTAVLKQLPRLLRRIGQTADAIIAAKPDVLIIIDSPDFTHRVARKVRKVLPDLAVINYVCPSVWAWKPKRAPAMRAYVDHVLAVLPFEPEALKTLDGPPSTYVGHRLRSLPTLLEARNQLIERRLSEPLGPRTILLLPGSRSSEIAKLMPEFEKVAVILSERGTYRFMMPTVKHREAQIREIVAGWSIKPEIFVGEEAKWSAFAQADAAVAASGTVTLELALTGIPTVSCYKTDVFIRFFLSRITVWSASLPNLIADRQVVQECFDEFIRPGLVARLLERLAIDTPERAAMIAGFDTIFERMATGEPSGLTAARAVFATMAKKNPASS</sequence>
<dbReference type="SUPFAM" id="SSF53756">
    <property type="entry name" value="UDP-Glycosyltransferase/glycogen phosphorylase"/>
    <property type="match status" value="1"/>
</dbReference>
<keyword evidence="9" id="KW-0443">Lipid metabolism</keyword>
<reference evidence="12" key="1">
    <citation type="journal article" date="2015" name="Int. J. Syst. Evol. Microbiol.">
        <title>Rhizobium alvei sp. nov., isolated from a freshwater river.</title>
        <authorList>
            <person name="Sheu S.Y."/>
            <person name="Huang H.W."/>
            <person name="Young C.C."/>
            <person name="Chen W.M."/>
        </authorList>
    </citation>
    <scope>NUCLEOTIDE SEQUENCE</scope>
    <source>
        <strain evidence="12">TNR-22</strain>
    </source>
</reference>
<evidence type="ECO:0000256" key="11">
    <source>
        <dbReference type="NCBIfam" id="TIGR00215"/>
    </source>
</evidence>
<dbReference type="Proteomes" id="UP001174932">
    <property type="component" value="Unassembled WGS sequence"/>
</dbReference>
<comment type="catalytic activity">
    <reaction evidence="10">
        <text>a lipid X + a UDP-2-N,3-O-bis[(3R)-3-hydroxyacyl]-alpha-D-glucosamine = a lipid A disaccharide + UDP + H(+)</text>
        <dbReference type="Rhea" id="RHEA:67828"/>
        <dbReference type="ChEBI" id="CHEBI:15378"/>
        <dbReference type="ChEBI" id="CHEBI:58223"/>
        <dbReference type="ChEBI" id="CHEBI:137748"/>
        <dbReference type="ChEBI" id="CHEBI:176338"/>
        <dbReference type="ChEBI" id="CHEBI:176343"/>
        <dbReference type="EC" id="2.4.1.182"/>
    </reaction>
</comment>
<evidence type="ECO:0000313" key="13">
    <source>
        <dbReference type="Proteomes" id="UP001174932"/>
    </source>
</evidence>
<reference evidence="12" key="2">
    <citation type="submission" date="2023-07" db="EMBL/GenBank/DDBJ databases">
        <authorList>
            <person name="Shen H."/>
        </authorList>
    </citation>
    <scope>NUCLEOTIDE SEQUENCE</scope>
    <source>
        <strain evidence="12">TNR-22</strain>
    </source>
</reference>
<dbReference type="PANTHER" id="PTHR30372">
    <property type="entry name" value="LIPID-A-DISACCHARIDE SYNTHASE"/>
    <property type="match status" value="1"/>
</dbReference>
<dbReference type="GO" id="GO:0008915">
    <property type="term" value="F:lipid-A-disaccharide synthase activity"/>
    <property type="evidence" value="ECO:0007669"/>
    <property type="project" value="UniProtKB-EC"/>
</dbReference>
<evidence type="ECO:0000256" key="7">
    <source>
        <dbReference type="ARBA" id="ARBA00022676"/>
    </source>
</evidence>
<protein>
    <recommendedName>
        <fullName evidence="4 11">Lipid-A-disaccharide synthase</fullName>
        <ecNumber evidence="3 11">2.4.1.182</ecNumber>
    </recommendedName>
</protein>
<evidence type="ECO:0000256" key="6">
    <source>
        <dbReference type="ARBA" id="ARBA00022556"/>
    </source>
</evidence>
<accession>A0ABT8YKB0</accession>
<evidence type="ECO:0000313" key="12">
    <source>
        <dbReference type="EMBL" id="MDO6964083.1"/>
    </source>
</evidence>
<evidence type="ECO:0000256" key="9">
    <source>
        <dbReference type="ARBA" id="ARBA00023098"/>
    </source>
</evidence>
<dbReference type="EC" id="2.4.1.182" evidence="3 11"/>
<dbReference type="RefSeq" id="WP_304375996.1">
    <property type="nucleotide sequence ID" value="NZ_JAUOZU010000006.1"/>
</dbReference>
<proteinExistence type="inferred from homology"/>
<evidence type="ECO:0000256" key="4">
    <source>
        <dbReference type="ARBA" id="ARBA00020902"/>
    </source>
</evidence>
<name>A0ABT8YKB0_9HYPH</name>
<keyword evidence="8 12" id="KW-0808">Transferase</keyword>
<keyword evidence="6" id="KW-0441">Lipid A biosynthesis</keyword>
<dbReference type="InterPro" id="IPR003835">
    <property type="entry name" value="Glyco_trans_19"/>
</dbReference>
<evidence type="ECO:0000256" key="3">
    <source>
        <dbReference type="ARBA" id="ARBA00012687"/>
    </source>
</evidence>
<keyword evidence="13" id="KW-1185">Reference proteome</keyword>
<comment type="caution">
    <text evidence="12">The sequence shown here is derived from an EMBL/GenBank/DDBJ whole genome shotgun (WGS) entry which is preliminary data.</text>
</comment>
<organism evidence="12 13">
    <name type="scientific">Rhizobium alvei</name>
    <dbReference type="NCBI Taxonomy" id="1132659"/>
    <lineage>
        <taxon>Bacteria</taxon>
        <taxon>Pseudomonadati</taxon>
        <taxon>Pseudomonadota</taxon>
        <taxon>Alphaproteobacteria</taxon>
        <taxon>Hyphomicrobiales</taxon>
        <taxon>Rhizobiaceae</taxon>
        <taxon>Rhizobium/Agrobacterium group</taxon>
        <taxon>Rhizobium</taxon>
    </lineage>
</organism>
<keyword evidence="7 12" id="KW-0328">Glycosyltransferase</keyword>
<evidence type="ECO:0000256" key="8">
    <source>
        <dbReference type="ARBA" id="ARBA00022679"/>
    </source>
</evidence>
<comment type="function">
    <text evidence="1">Condensation of UDP-2,3-diacylglucosamine and 2,3-diacylglucosamine-1-phosphate to form lipid A disaccharide, a precursor of lipid A, a phosphorylated glycolipid that anchors the lipopolysaccharide to the outer membrane of the cell.</text>
</comment>
<dbReference type="NCBIfam" id="TIGR00215">
    <property type="entry name" value="lpxB"/>
    <property type="match status" value="1"/>
</dbReference>